<dbReference type="PANTHER" id="PTHR10058:SF0">
    <property type="entry name" value="MACROPHAGE COLONY-STIMULATING FACTOR 1"/>
    <property type="match status" value="1"/>
</dbReference>
<dbReference type="OrthoDB" id="8702024at2759"/>
<dbReference type="GO" id="GO:0060611">
    <property type="term" value="P:mammary gland fat development"/>
    <property type="evidence" value="ECO:0007669"/>
    <property type="project" value="Ensembl"/>
</dbReference>
<feature type="region of interest" description="Disordered" evidence="21">
    <location>
        <begin position="526"/>
        <end position="552"/>
    </location>
</feature>
<dbReference type="GO" id="GO:0003006">
    <property type="term" value="P:developmental process involved in reproduction"/>
    <property type="evidence" value="ECO:0007669"/>
    <property type="project" value="Ensembl"/>
</dbReference>
<dbReference type="GO" id="GO:0016604">
    <property type="term" value="C:nuclear body"/>
    <property type="evidence" value="ECO:0007669"/>
    <property type="project" value="Ensembl"/>
</dbReference>
<evidence type="ECO:0000256" key="8">
    <source>
        <dbReference type="ARBA" id="ARBA00022729"/>
    </source>
</evidence>
<dbReference type="GO" id="GO:0005886">
    <property type="term" value="C:plasma membrane"/>
    <property type="evidence" value="ECO:0007669"/>
    <property type="project" value="UniProtKB-SubCell"/>
</dbReference>
<keyword evidence="14 20" id="KW-1015">Disulfide bond</keyword>
<dbReference type="GO" id="GO:0001780">
    <property type="term" value="P:neutrophil homeostasis"/>
    <property type="evidence" value="ECO:0007669"/>
    <property type="project" value="Ensembl"/>
</dbReference>
<dbReference type="GO" id="GO:0061518">
    <property type="term" value="P:microglial cell proliferation"/>
    <property type="evidence" value="ECO:0007669"/>
    <property type="project" value="Ensembl"/>
</dbReference>
<sequence>MTARGAAGRCPSSTWLGPRLLLVCLLVSRSIAKEVSEHCSHMIGNGHLQVLQQLIDSQMETSCQISFEFVDQEQVDDHVCYLKKAFFLVKEIIEDTMRFKDNTPNANATERLQELSLRLKSCFTVDYEEQNKACVRTFRETPLQLLEKIKNVFNETKNLLEKDWNTFSKNCNNSFAKCSSPDVVTKPDCNCLYPKATPSSDLASTSPHQPPVPSMAPLAGLAWDDSQRREGNSLLPSEQPLRTEDPASAKQRPPRSTCQSLESPETPNHEDGLTEGSEPHPSAEAPIPGVEDILDSSPGTNWVLEEASGEASEGFLTQEAKLSPSKPVEDNFQAETDRSSDLSASSLLHKSTEDQEPAETGTPLPEVNTMRPTGQTQNHTPEKTDSSSMPPGDHQEPGSPHISTLGPQGLSNPATPFAQALIPRSHSWGIVQPLGELEGKRSTRDRRSPTELEGRPASEGAARPVAHFNSIPLTDTGHETLPRGSSDPQISGFVFHLLVPGIILVLLAVGGLLFYRWKRRSHRESQTLDSCVGRPEGSPLTQDEDRQVELPV</sequence>
<dbReference type="GO" id="GO:0010759">
    <property type="term" value="P:positive regulation of macrophage chemotaxis"/>
    <property type="evidence" value="ECO:0007669"/>
    <property type="project" value="Ensembl"/>
</dbReference>
<evidence type="ECO:0000256" key="23">
    <source>
        <dbReference type="SAM" id="SignalP"/>
    </source>
</evidence>
<proteinExistence type="predicted"/>
<dbReference type="PIRSF" id="PIRSF001948">
    <property type="entry name" value="MCSF-1"/>
    <property type="match status" value="1"/>
</dbReference>
<dbReference type="AlphaFoldDB" id="A0A6I9LJ22"/>
<reference evidence="24 25" key="1">
    <citation type="submission" date="2018-10" db="EMBL/GenBank/DDBJ databases">
        <title>Improved assembly of the deer mouse Peromyscus maniculatus genome.</title>
        <authorList>
            <person name="Lassance J.-M."/>
            <person name="Hoekstra H.E."/>
        </authorList>
    </citation>
    <scope>NUCLEOTIDE SEQUENCE [LARGE SCALE GENOMIC DNA]</scope>
</reference>
<dbReference type="RefSeq" id="XP_042135625.1">
    <property type="nucleotide sequence ID" value="XM_042279691.2"/>
</dbReference>
<dbReference type="GO" id="GO:0035702">
    <property type="term" value="P:monocyte homeostasis"/>
    <property type="evidence" value="ECO:0007669"/>
    <property type="project" value="Ensembl"/>
</dbReference>
<protein>
    <recommendedName>
        <fullName evidence="18 19">Macrophage colony-stimulating factor 1</fullName>
        <shortName evidence="19">CSF-1</shortName>
        <shortName evidence="19">MCSF</shortName>
    </recommendedName>
</protein>
<feature type="disulfide bond" description="Interchain" evidence="20">
    <location>
        <position position="63"/>
    </location>
</feature>
<dbReference type="GO" id="GO:0001954">
    <property type="term" value="P:positive regulation of cell-matrix adhesion"/>
    <property type="evidence" value="ECO:0007669"/>
    <property type="project" value="Ensembl"/>
</dbReference>
<dbReference type="GO" id="GO:0002931">
    <property type="term" value="P:response to ischemia"/>
    <property type="evidence" value="ECO:0007669"/>
    <property type="project" value="Ensembl"/>
</dbReference>
<dbReference type="GO" id="GO:0030278">
    <property type="term" value="P:regulation of ossification"/>
    <property type="evidence" value="ECO:0007669"/>
    <property type="project" value="Ensembl"/>
</dbReference>
<evidence type="ECO:0000256" key="16">
    <source>
        <dbReference type="ARBA" id="ARBA00023198"/>
    </source>
</evidence>
<gene>
    <name evidence="24" type="primary">Csf1</name>
</gene>
<dbReference type="GO" id="GO:0032946">
    <property type="term" value="P:positive regulation of mononuclear cell proliferation"/>
    <property type="evidence" value="ECO:0007669"/>
    <property type="project" value="Ensembl"/>
</dbReference>
<keyword evidence="9 19" id="KW-0391">Immunity</keyword>
<feature type="disulfide bond" evidence="20">
    <location>
        <begin position="39"/>
        <end position="122"/>
    </location>
</feature>
<feature type="compositionally biased region" description="Polar residues" evidence="21">
    <location>
        <begin position="401"/>
        <end position="414"/>
    </location>
</feature>
<feature type="signal peptide" evidence="23">
    <location>
        <begin position="1"/>
        <end position="32"/>
    </location>
</feature>
<keyword evidence="25" id="KW-1185">Reference proteome</keyword>
<dbReference type="GO" id="GO:0060763">
    <property type="term" value="P:mammary duct terminal end bud growth"/>
    <property type="evidence" value="ECO:0007669"/>
    <property type="project" value="Ensembl"/>
</dbReference>
<dbReference type="FunFam" id="1.20.1250.10:FF:000010">
    <property type="entry name" value="Macrophage colony-stimulating factor 1"/>
    <property type="match status" value="1"/>
</dbReference>
<feature type="compositionally biased region" description="Polar residues" evidence="21">
    <location>
        <begin position="198"/>
        <end position="207"/>
    </location>
</feature>
<dbReference type="GO" id="GO:0051247">
    <property type="term" value="P:positive regulation of protein metabolic process"/>
    <property type="evidence" value="ECO:0007669"/>
    <property type="project" value="Ensembl"/>
</dbReference>
<keyword evidence="7 22" id="KW-0812">Transmembrane</keyword>
<feature type="region of interest" description="Disordered" evidence="21">
    <location>
        <begin position="230"/>
        <end position="415"/>
    </location>
</feature>
<dbReference type="Proteomes" id="UP000694547">
    <property type="component" value="Chromosome 6"/>
</dbReference>
<evidence type="ECO:0000256" key="2">
    <source>
        <dbReference type="ARBA" id="ARBA00004251"/>
    </source>
</evidence>
<dbReference type="GO" id="GO:0048471">
    <property type="term" value="C:perinuclear region of cytoplasm"/>
    <property type="evidence" value="ECO:0007669"/>
    <property type="project" value="Ensembl"/>
</dbReference>
<evidence type="ECO:0000256" key="10">
    <source>
        <dbReference type="ARBA" id="ARBA00022974"/>
    </source>
</evidence>
<name>A0A6I9LJ22_PERMB</name>
<dbReference type="GO" id="GO:0030316">
    <property type="term" value="P:osteoclast differentiation"/>
    <property type="evidence" value="ECO:0007669"/>
    <property type="project" value="UniProtKB-UniRule"/>
</dbReference>
<dbReference type="GO" id="GO:0045672">
    <property type="term" value="P:positive regulation of osteoclast differentiation"/>
    <property type="evidence" value="ECO:0007669"/>
    <property type="project" value="Ensembl"/>
</dbReference>
<evidence type="ECO:0000256" key="22">
    <source>
        <dbReference type="SAM" id="Phobius"/>
    </source>
</evidence>
<feature type="region of interest" description="Disordered" evidence="21">
    <location>
        <begin position="198"/>
        <end position="218"/>
    </location>
</feature>
<dbReference type="PANTHER" id="PTHR10058">
    <property type="entry name" value="MACROPHAGE COLONY STIMULATING FACTOR"/>
    <property type="match status" value="1"/>
</dbReference>
<dbReference type="GeneID" id="102906508"/>
<keyword evidence="16 19" id="KW-0395">Inflammatory response</keyword>
<reference evidence="24" key="3">
    <citation type="submission" date="2025-09" db="UniProtKB">
        <authorList>
            <consortium name="Ensembl"/>
        </authorList>
    </citation>
    <scope>IDENTIFICATION</scope>
</reference>
<feature type="region of interest" description="Disordered" evidence="21">
    <location>
        <begin position="433"/>
        <end position="462"/>
    </location>
</feature>
<dbReference type="GO" id="GO:0038145">
    <property type="term" value="P:macrophage colony-stimulating factor signaling pathway"/>
    <property type="evidence" value="ECO:0007669"/>
    <property type="project" value="Ensembl"/>
</dbReference>
<comment type="subcellular location">
    <subcellularLocation>
        <location evidence="2">Cell membrane</location>
        <topology evidence="2">Single-pass type I membrane protein</topology>
    </subcellularLocation>
    <subcellularLocation>
        <location evidence="1">Secreted</location>
        <location evidence="1">Extracellular space</location>
    </subcellularLocation>
</comment>
<keyword evidence="10" id="KW-0654">Proteoglycan</keyword>
<dbReference type="Pfam" id="PF05337">
    <property type="entry name" value="CSF-1"/>
    <property type="match status" value="1"/>
</dbReference>
<feature type="compositionally biased region" description="Polar residues" evidence="21">
    <location>
        <begin position="370"/>
        <end position="379"/>
    </location>
</feature>
<feature type="disulfide bond" description="Interchain" evidence="20">
    <location>
        <position position="191"/>
    </location>
</feature>
<feature type="disulfide bond" evidence="20">
    <location>
        <begin position="80"/>
        <end position="171"/>
    </location>
</feature>
<evidence type="ECO:0000256" key="14">
    <source>
        <dbReference type="ARBA" id="ARBA00023157"/>
    </source>
</evidence>
<evidence type="ECO:0000256" key="20">
    <source>
        <dbReference type="PIRSR" id="PIRSR001948-50"/>
    </source>
</evidence>
<reference evidence="24" key="2">
    <citation type="submission" date="2025-08" db="UniProtKB">
        <authorList>
            <consortium name="Ensembl"/>
        </authorList>
    </citation>
    <scope>IDENTIFICATION</scope>
</reference>
<comment type="function">
    <text evidence="17 19">Cytokine that plays an essential role in the regulation of survival, proliferation and differentiation of hematopoietic precursor cells, especially mononuclear phagocytes, such as macrophages and monocytes. Promotes the release of pro-inflammatory chemokines, and thereby plays an important role in innate immunity and in inflammatory processes. Plays an important role in the regulation of osteoclast proliferation and differentiation, the regulation of bone resorption, and is required for normal bone development. Required for normal male and female fertility. Promotes reorganization of the actin cytoskeleton, regulates formation of membrane ruffles, cell adhesion and cell migration. Plays a role in lipoprotein clearance.</text>
</comment>
<dbReference type="GO" id="GO:0007169">
    <property type="term" value="P:cell surface receptor protein tyrosine kinase signaling pathway"/>
    <property type="evidence" value="ECO:0007669"/>
    <property type="project" value="Ensembl"/>
</dbReference>
<dbReference type="GeneTree" id="ENSGT00390000015805"/>
<keyword evidence="8 23" id="KW-0732">Signal</keyword>
<dbReference type="RefSeq" id="XP_006979558.1">
    <property type="nucleotide sequence ID" value="XM_006979496.4"/>
</dbReference>
<dbReference type="GO" id="GO:0006954">
    <property type="term" value="P:inflammatory response"/>
    <property type="evidence" value="ECO:0007669"/>
    <property type="project" value="UniProtKB-UniRule"/>
</dbReference>
<feature type="compositionally biased region" description="Basic and acidic residues" evidence="21">
    <location>
        <begin position="437"/>
        <end position="456"/>
    </location>
</feature>
<keyword evidence="13 22" id="KW-0472">Membrane</keyword>
<keyword evidence="3" id="KW-1003">Cell membrane</keyword>
<organism evidence="24 25">
    <name type="scientific">Peromyscus maniculatus bairdii</name>
    <name type="common">Prairie deer mouse</name>
    <dbReference type="NCBI Taxonomy" id="230844"/>
    <lineage>
        <taxon>Eukaryota</taxon>
        <taxon>Metazoa</taxon>
        <taxon>Chordata</taxon>
        <taxon>Craniata</taxon>
        <taxon>Vertebrata</taxon>
        <taxon>Euteleostomi</taxon>
        <taxon>Mammalia</taxon>
        <taxon>Eutheria</taxon>
        <taxon>Euarchontoglires</taxon>
        <taxon>Glires</taxon>
        <taxon>Rodentia</taxon>
        <taxon>Myomorpha</taxon>
        <taxon>Muroidea</taxon>
        <taxon>Cricetidae</taxon>
        <taxon>Neotominae</taxon>
        <taxon>Peromyscus</taxon>
    </lineage>
</organism>
<dbReference type="GO" id="GO:0008083">
    <property type="term" value="F:growth factor activity"/>
    <property type="evidence" value="ECO:0007669"/>
    <property type="project" value="UniProtKB-KW"/>
</dbReference>
<evidence type="ECO:0000313" key="24">
    <source>
        <dbReference type="Ensembl" id="ENSPEMP00000004755.1"/>
    </source>
</evidence>
<dbReference type="GO" id="GO:0010628">
    <property type="term" value="P:positive regulation of gene expression"/>
    <property type="evidence" value="ECO:0007669"/>
    <property type="project" value="Ensembl"/>
</dbReference>
<dbReference type="GO" id="GO:0045651">
    <property type="term" value="P:positive regulation of macrophage differentiation"/>
    <property type="evidence" value="ECO:0007669"/>
    <property type="project" value="Ensembl"/>
</dbReference>
<evidence type="ECO:0000256" key="17">
    <source>
        <dbReference type="ARBA" id="ARBA00059895"/>
    </source>
</evidence>
<evidence type="ECO:0000256" key="4">
    <source>
        <dbReference type="ARBA" id="ARBA00022514"/>
    </source>
</evidence>
<evidence type="ECO:0000256" key="12">
    <source>
        <dbReference type="ARBA" id="ARBA00023030"/>
    </source>
</evidence>
<dbReference type="GO" id="GO:0040018">
    <property type="term" value="P:positive regulation of multicellular organism growth"/>
    <property type="evidence" value="ECO:0007669"/>
    <property type="project" value="Ensembl"/>
</dbReference>
<evidence type="ECO:0000313" key="25">
    <source>
        <dbReference type="Proteomes" id="UP000694547"/>
    </source>
</evidence>
<dbReference type="GO" id="GO:0060444">
    <property type="term" value="P:branching involved in mammary gland duct morphogenesis"/>
    <property type="evidence" value="ECO:0007669"/>
    <property type="project" value="Ensembl"/>
</dbReference>
<evidence type="ECO:0000256" key="21">
    <source>
        <dbReference type="SAM" id="MobiDB-lite"/>
    </source>
</evidence>
<dbReference type="InterPro" id="IPR009079">
    <property type="entry name" value="4_helix_cytokine-like_core"/>
</dbReference>
<dbReference type="GO" id="GO:0002158">
    <property type="term" value="P:osteoclast proliferation"/>
    <property type="evidence" value="ECO:0007669"/>
    <property type="project" value="Ensembl"/>
</dbReference>
<dbReference type="GO" id="GO:0030224">
    <property type="term" value="P:monocyte differentiation"/>
    <property type="evidence" value="ECO:0007669"/>
    <property type="project" value="Ensembl"/>
</dbReference>
<dbReference type="Ensembl" id="ENSPEMT00000008517.2">
    <property type="protein sequence ID" value="ENSPEMP00000004755.1"/>
    <property type="gene ID" value="ENSPEMG00000007138.2"/>
</dbReference>
<dbReference type="GO" id="GO:0042488">
    <property type="term" value="P:positive regulation of odontogenesis of dentin-containing tooth"/>
    <property type="evidence" value="ECO:0007669"/>
    <property type="project" value="Ensembl"/>
</dbReference>
<keyword evidence="11 22" id="KW-1133">Transmembrane helix</keyword>
<feature type="compositionally biased region" description="Polar residues" evidence="21">
    <location>
        <begin position="254"/>
        <end position="266"/>
    </location>
</feature>
<keyword evidence="5" id="KW-0964">Secreted</keyword>
<evidence type="ECO:0000256" key="3">
    <source>
        <dbReference type="ARBA" id="ARBA00022475"/>
    </source>
</evidence>
<evidence type="ECO:0000256" key="9">
    <source>
        <dbReference type="ARBA" id="ARBA00022859"/>
    </source>
</evidence>
<dbReference type="GO" id="GO:0042803">
    <property type="term" value="F:protein homodimerization activity"/>
    <property type="evidence" value="ECO:0007669"/>
    <property type="project" value="UniProtKB-UniRule"/>
</dbReference>
<accession>A0A6I9LJ22</accession>
<dbReference type="GO" id="GO:0005615">
    <property type="term" value="C:extracellular space"/>
    <property type="evidence" value="ECO:0007669"/>
    <property type="project" value="UniProtKB-KW"/>
</dbReference>
<dbReference type="GO" id="GO:0005125">
    <property type="term" value="F:cytokine activity"/>
    <property type="evidence" value="ECO:0007669"/>
    <property type="project" value="UniProtKB-KW"/>
</dbReference>
<dbReference type="GO" id="GO:0061519">
    <property type="term" value="P:macrophage homeostasis"/>
    <property type="evidence" value="ECO:0007669"/>
    <property type="project" value="Ensembl"/>
</dbReference>
<dbReference type="GO" id="GO:0007265">
    <property type="term" value="P:Ras protein signal transduction"/>
    <property type="evidence" value="ECO:0007669"/>
    <property type="project" value="Ensembl"/>
</dbReference>
<comment type="subunit">
    <text evidence="19">Homodimer or heterodimer; disulfide-linked. Interacts with CSF1R.</text>
</comment>
<dbReference type="GO" id="GO:0045657">
    <property type="term" value="P:positive regulation of monocyte differentiation"/>
    <property type="evidence" value="ECO:0007669"/>
    <property type="project" value="Ensembl"/>
</dbReference>
<dbReference type="GO" id="GO:0030225">
    <property type="term" value="P:macrophage differentiation"/>
    <property type="evidence" value="ECO:0007669"/>
    <property type="project" value="Ensembl"/>
</dbReference>
<evidence type="ECO:0000256" key="13">
    <source>
        <dbReference type="ARBA" id="ARBA00023136"/>
    </source>
</evidence>
<evidence type="ECO:0000256" key="19">
    <source>
        <dbReference type="PIRNR" id="PIRNR001948"/>
    </source>
</evidence>
<dbReference type="GO" id="GO:1990682">
    <property type="term" value="C:CSF1-CSF1R complex"/>
    <property type="evidence" value="ECO:0007669"/>
    <property type="project" value="Ensembl"/>
</dbReference>
<feature type="disulfide bond" evidence="20">
    <location>
        <begin position="134"/>
        <end position="178"/>
    </location>
</feature>
<keyword evidence="6 19" id="KW-0399">Innate immunity</keyword>
<keyword evidence="12 19" id="KW-0339">Growth factor</keyword>
<dbReference type="Gene3D" id="1.20.1250.10">
    <property type="match status" value="1"/>
</dbReference>
<dbReference type="InterPro" id="IPR008001">
    <property type="entry name" value="MCSF-1"/>
</dbReference>
<evidence type="ECO:0000256" key="11">
    <source>
        <dbReference type="ARBA" id="ARBA00022989"/>
    </source>
</evidence>
<dbReference type="GO" id="GO:0010744">
    <property type="term" value="P:positive regulation of macrophage derived foam cell differentiation"/>
    <property type="evidence" value="ECO:0007669"/>
    <property type="project" value="Ensembl"/>
</dbReference>
<dbReference type="GO" id="GO:0046579">
    <property type="term" value="P:positive regulation of Ras protein signal transduction"/>
    <property type="evidence" value="ECO:0007669"/>
    <property type="project" value="Ensembl"/>
</dbReference>
<dbReference type="GO" id="GO:0005157">
    <property type="term" value="F:macrophage colony-stimulating factor receptor binding"/>
    <property type="evidence" value="ECO:0007669"/>
    <property type="project" value="Ensembl"/>
</dbReference>
<feature type="chain" id="PRO_5044635271" description="Macrophage colony-stimulating factor 1" evidence="23">
    <location>
        <begin position="33"/>
        <end position="552"/>
    </location>
</feature>
<dbReference type="GO" id="GO:0045087">
    <property type="term" value="P:innate immune response"/>
    <property type="evidence" value="ECO:0007669"/>
    <property type="project" value="UniProtKB-UniRule"/>
</dbReference>
<evidence type="ECO:0000256" key="1">
    <source>
        <dbReference type="ARBA" id="ARBA00004239"/>
    </source>
</evidence>
<feature type="compositionally biased region" description="Basic and acidic residues" evidence="21">
    <location>
        <begin position="543"/>
        <end position="552"/>
    </location>
</feature>
<evidence type="ECO:0000256" key="15">
    <source>
        <dbReference type="ARBA" id="ARBA00023180"/>
    </source>
</evidence>
<dbReference type="GO" id="GO:0048873">
    <property type="term" value="P:homeostasis of number of cells within a tissue"/>
    <property type="evidence" value="ECO:0007669"/>
    <property type="project" value="Ensembl"/>
</dbReference>
<evidence type="ECO:0000256" key="7">
    <source>
        <dbReference type="ARBA" id="ARBA00022692"/>
    </source>
</evidence>
<evidence type="ECO:0000256" key="6">
    <source>
        <dbReference type="ARBA" id="ARBA00022588"/>
    </source>
</evidence>
<dbReference type="GO" id="GO:0097529">
    <property type="term" value="P:myeloid leukocyte migration"/>
    <property type="evidence" value="ECO:0007669"/>
    <property type="project" value="Ensembl"/>
</dbReference>
<feature type="transmembrane region" description="Helical" evidence="22">
    <location>
        <begin position="493"/>
        <end position="515"/>
    </location>
</feature>
<dbReference type="CTD" id="1435"/>
<dbReference type="GO" id="GO:1902228">
    <property type="term" value="P:positive regulation of macrophage colony-stimulating factor signaling pathway"/>
    <property type="evidence" value="ECO:0007669"/>
    <property type="project" value="Ensembl"/>
</dbReference>
<keyword evidence="15" id="KW-0325">Glycoprotein</keyword>
<dbReference type="GO" id="GO:1904141">
    <property type="term" value="P:positive regulation of microglial cell migration"/>
    <property type="evidence" value="ECO:0007669"/>
    <property type="project" value="Ensembl"/>
</dbReference>
<evidence type="ECO:0000256" key="5">
    <source>
        <dbReference type="ARBA" id="ARBA00022525"/>
    </source>
</evidence>
<evidence type="ECO:0000256" key="18">
    <source>
        <dbReference type="ARBA" id="ARBA00074392"/>
    </source>
</evidence>
<keyword evidence="4 19" id="KW-0202">Cytokine</keyword>
<dbReference type="SUPFAM" id="SSF47266">
    <property type="entry name" value="4-helical cytokines"/>
    <property type="match status" value="1"/>
</dbReference>
<feature type="disulfide bond" description="Interchain" evidence="20">
    <location>
        <position position="189"/>
    </location>
</feature>